<dbReference type="SUPFAM" id="SSF55073">
    <property type="entry name" value="Nucleotide cyclase"/>
    <property type="match status" value="1"/>
</dbReference>
<reference evidence="2 3" key="1">
    <citation type="submission" date="2020-08" db="EMBL/GenBank/DDBJ databases">
        <title>Genomic Encyclopedia of Type Strains, Phase IV (KMG-IV): sequencing the most valuable type-strain genomes for metagenomic binning, comparative biology and taxonomic classification.</title>
        <authorList>
            <person name="Goeker M."/>
        </authorList>
    </citation>
    <scope>NUCLEOTIDE SEQUENCE [LARGE SCALE GENOMIC DNA]</scope>
    <source>
        <strain evidence="2 3">DSM 23447</strain>
    </source>
</reference>
<comment type="caution">
    <text evidence="2">The sequence shown here is derived from an EMBL/GenBank/DDBJ whole genome shotgun (WGS) entry which is preliminary data.</text>
</comment>
<dbReference type="Proteomes" id="UP000547011">
    <property type="component" value="Unassembled WGS sequence"/>
</dbReference>
<evidence type="ECO:0000313" key="2">
    <source>
        <dbReference type="EMBL" id="MBB4051190.1"/>
    </source>
</evidence>
<sequence>MPVLGPEDFDPVTGAIHWAKFARILEAERLQAVGALLVIDLDERSTEIETLAEKSRESVLPWLSQSIRQAVRADDLVTHLYNYRFAVLLRGAAQEVAGSVATRIRESVDDTLFMTNEGISRLGVAVGGVTYDPARETDSDIIKAAFDNLGNAGKNEPFILIS</sequence>
<dbReference type="Pfam" id="PF00990">
    <property type="entry name" value="GGDEF"/>
    <property type="match status" value="1"/>
</dbReference>
<feature type="domain" description="GGDEF" evidence="1">
    <location>
        <begin position="32"/>
        <end position="162"/>
    </location>
</feature>
<gene>
    <name evidence="2" type="ORF">GGR20_000808</name>
</gene>
<dbReference type="EMBL" id="JACIEW010000001">
    <property type="protein sequence ID" value="MBB4051190.1"/>
    <property type="molecule type" value="Genomic_DNA"/>
</dbReference>
<dbReference type="InterPro" id="IPR000160">
    <property type="entry name" value="GGDEF_dom"/>
</dbReference>
<dbReference type="SMART" id="SM00267">
    <property type="entry name" value="GGDEF"/>
    <property type="match status" value="1"/>
</dbReference>
<evidence type="ECO:0000313" key="3">
    <source>
        <dbReference type="Proteomes" id="UP000547011"/>
    </source>
</evidence>
<dbReference type="InterPro" id="IPR043128">
    <property type="entry name" value="Rev_trsase/Diguanyl_cyclase"/>
</dbReference>
<accession>A0A7W6ILJ1</accession>
<protein>
    <submittedName>
        <fullName evidence="2">Diguanylate cyclase (GGDEF)-like protein</fullName>
    </submittedName>
</protein>
<dbReference type="AlphaFoldDB" id="A0A7W6ILJ1"/>
<dbReference type="RefSeq" id="WP_183309906.1">
    <property type="nucleotide sequence ID" value="NZ_JACIEW010000001.1"/>
</dbReference>
<evidence type="ECO:0000259" key="1">
    <source>
        <dbReference type="PROSITE" id="PS50887"/>
    </source>
</evidence>
<dbReference type="PROSITE" id="PS50887">
    <property type="entry name" value="GGDEF"/>
    <property type="match status" value="1"/>
</dbReference>
<organism evidence="2 3">
    <name type="scientific">Devosia subaequoris</name>
    <dbReference type="NCBI Taxonomy" id="395930"/>
    <lineage>
        <taxon>Bacteria</taxon>
        <taxon>Pseudomonadati</taxon>
        <taxon>Pseudomonadota</taxon>
        <taxon>Alphaproteobacteria</taxon>
        <taxon>Hyphomicrobiales</taxon>
        <taxon>Devosiaceae</taxon>
        <taxon>Devosia</taxon>
    </lineage>
</organism>
<keyword evidence="3" id="KW-1185">Reference proteome</keyword>
<dbReference type="InterPro" id="IPR029787">
    <property type="entry name" value="Nucleotide_cyclase"/>
</dbReference>
<proteinExistence type="predicted"/>
<dbReference type="Gene3D" id="3.30.70.270">
    <property type="match status" value="1"/>
</dbReference>
<name>A0A7W6ILJ1_9HYPH</name>